<gene>
    <name evidence="1" type="ORF">FQA47_003670</name>
</gene>
<dbReference type="Pfam" id="PF15816">
    <property type="entry name" value="TMEM82"/>
    <property type="match status" value="1"/>
</dbReference>
<dbReference type="AlphaFoldDB" id="A0A834KZJ6"/>
<dbReference type="PANTHER" id="PTHR35257">
    <property type="entry name" value="TRANSMEMBRANE PROTEIN 82"/>
    <property type="match status" value="1"/>
</dbReference>
<accession>A0A834KZJ6</accession>
<dbReference type="PANTHER" id="PTHR35257:SF1">
    <property type="entry name" value="TRANSMEMBRANE PROTEIN 82"/>
    <property type="match status" value="1"/>
</dbReference>
<evidence type="ECO:0000313" key="2">
    <source>
        <dbReference type="Proteomes" id="UP000646548"/>
    </source>
</evidence>
<dbReference type="Proteomes" id="UP000646548">
    <property type="component" value="Unassembled WGS sequence"/>
</dbReference>
<reference evidence="1" key="1">
    <citation type="journal article" name="BMC Genomics">
        <title>Long-read sequencing and de novo genome assembly of marine medaka (Oryzias melastigma).</title>
        <authorList>
            <person name="Liang P."/>
            <person name="Saqib H.S.A."/>
            <person name="Ni X."/>
            <person name="Shen Y."/>
        </authorList>
    </citation>
    <scope>NUCLEOTIDE SEQUENCE</scope>
    <source>
        <strain evidence="1">Bigg-433</strain>
    </source>
</reference>
<name>A0A834KZJ6_ORYME</name>
<dbReference type="EMBL" id="WKFB01000087">
    <property type="protein sequence ID" value="KAF6736495.1"/>
    <property type="molecule type" value="Genomic_DNA"/>
</dbReference>
<evidence type="ECO:0000313" key="1">
    <source>
        <dbReference type="EMBL" id="KAF6736495.1"/>
    </source>
</evidence>
<organism evidence="1 2">
    <name type="scientific">Oryzias melastigma</name>
    <name type="common">Marine medaka</name>
    <dbReference type="NCBI Taxonomy" id="30732"/>
    <lineage>
        <taxon>Eukaryota</taxon>
        <taxon>Metazoa</taxon>
        <taxon>Chordata</taxon>
        <taxon>Craniata</taxon>
        <taxon>Vertebrata</taxon>
        <taxon>Euteleostomi</taxon>
        <taxon>Actinopterygii</taxon>
        <taxon>Neopterygii</taxon>
        <taxon>Teleostei</taxon>
        <taxon>Neoteleostei</taxon>
        <taxon>Acanthomorphata</taxon>
        <taxon>Ovalentaria</taxon>
        <taxon>Atherinomorphae</taxon>
        <taxon>Beloniformes</taxon>
        <taxon>Adrianichthyidae</taxon>
        <taxon>Oryziinae</taxon>
        <taxon>Oryzias</taxon>
    </lineage>
</organism>
<dbReference type="InterPro" id="IPR031648">
    <property type="entry name" value="TMEM82"/>
</dbReference>
<keyword evidence="1" id="KW-0472">Membrane</keyword>
<comment type="caution">
    <text evidence="1">The sequence shown here is derived from an EMBL/GenBank/DDBJ whole genome shotgun (WGS) entry which is preliminary data.</text>
</comment>
<sequence length="351" mass="38855">MFFLFSWIRGLFEWTPFDSNPFDCFLRGLVSACGVSVLYNLLRVYNFIQTCRDSETSAGEREQKPPLRSSWRAALQFWTLSALLALLGSRVSALVVLEFLLRAVSAWTSAGLVSPKPCHIYLSLSLFLLLLQNAGAGPLDLLLIQCQFSLGCSLLCTLAFLHQGAPHSSLSLLLAAGLSWVVASYSSSLWSHAARLYPLHSTERYCGKCIHLLTSGHTLLASLQRAVVLAFAVGTVASTSTVYEHFLFHKDAIKFWTPLTLCYTMLVVFTQEDQQRRADTENLLRIVGIRLGGLLVLMLTVGNWSDVLHVLVSFLGEGVCLLSSGDLLQAVLKDEQETSSSENDERSRNRT</sequence>
<protein>
    <submittedName>
        <fullName evidence="1">Transmembrane protein 82</fullName>
    </submittedName>
</protein>
<keyword evidence="1" id="KW-0812">Transmembrane</keyword>
<proteinExistence type="predicted"/>